<dbReference type="EMBL" id="GBXM01017199">
    <property type="protein sequence ID" value="JAH91378.1"/>
    <property type="molecule type" value="Transcribed_RNA"/>
</dbReference>
<accession>A0A0E9WPI7</accession>
<reference evidence="1" key="2">
    <citation type="journal article" date="2015" name="Fish Shellfish Immunol.">
        <title>Early steps in the European eel (Anguilla anguilla)-Vibrio vulnificus interaction in the gills: Role of the RtxA13 toxin.</title>
        <authorList>
            <person name="Callol A."/>
            <person name="Pajuelo D."/>
            <person name="Ebbesson L."/>
            <person name="Teles M."/>
            <person name="MacKenzie S."/>
            <person name="Amaro C."/>
        </authorList>
    </citation>
    <scope>NUCLEOTIDE SEQUENCE</scope>
</reference>
<proteinExistence type="predicted"/>
<name>A0A0E9WPI7_ANGAN</name>
<evidence type="ECO:0000313" key="1">
    <source>
        <dbReference type="EMBL" id="JAH91378.1"/>
    </source>
</evidence>
<sequence>MLVSVQTDYSGLLASTWISRYTVDIYTLARFQKCTAVKHYRVQNTWKLQAKYKNDKTSSIAG</sequence>
<organism evidence="1">
    <name type="scientific">Anguilla anguilla</name>
    <name type="common">European freshwater eel</name>
    <name type="synonym">Muraena anguilla</name>
    <dbReference type="NCBI Taxonomy" id="7936"/>
    <lineage>
        <taxon>Eukaryota</taxon>
        <taxon>Metazoa</taxon>
        <taxon>Chordata</taxon>
        <taxon>Craniata</taxon>
        <taxon>Vertebrata</taxon>
        <taxon>Euteleostomi</taxon>
        <taxon>Actinopterygii</taxon>
        <taxon>Neopterygii</taxon>
        <taxon>Teleostei</taxon>
        <taxon>Anguilliformes</taxon>
        <taxon>Anguillidae</taxon>
        <taxon>Anguilla</taxon>
    </lineage>
</organism>
<protein>
    <submittedName>
        <fullName evidence="1">Uncharacterized protein</fullName>
    </submittedName>
</protein>
<dbReference type="AlphaFoldDB" id="A0A0E9WPI7"/>
<reference evidence="1" key="1">
    <citation type="submission" date="2014-11" db="EMBL/GenBank/DDBJ databases">
        <authorList>
            <person name="Amaro Gonzalez C."/>
        </authorList>
    </citation>
    <scope>NUCLEOTIDE SEQUENCE</scope>
</reference>